<evidence type="ECO:0000256" key="6">
    <source>
        <dbReference type="ARBA" id="ARBA00022837"/>
    </source>
</evidence>
<evidence type="ECO:0000256" key="11">
    <source>
        <dbReference type="ARBA" id="ARBA00023303"/>
    </source>
</evidence>
<dbReference type="Gene3D" id="1.20.120.350">
    <property type="entry name" value="Voltage-gated potassium channels. Chain C"/>
    <property type="match status" value="2"/>
</dbReference>
<comment type="caution">
    <text evidence="15">The sequence shown here is derived from an EMBL/GenBank/DDBJ whole genome shotgun (WGS) entry which is preliminary data.</text>
</comment>
<accession>A0ABN7NHA5</accession>
<organism evidence="15 16">
    <name type="scientific">Timema podura</name>
    <name type="common">Walking stick</name>
    <dbReference type="NCBI Taxonomy" id="61482"/>
    <lineage>
        <taxon>Eukaryota</taxon>
        <taxon>Metazoa</taxon>
        <taxon>Ecdysozoa</taxon>
        <taxon>Arthropoda</taxon>
        <taxon>Hexapoda</taxon>
        <taxon>Insecta</taxon>
        <taxon>Pterygota</taxon>
        <taxon>Neoptera</taxon>
        <taxon>Polyneoptera</taxon>
        <taxon>Phasmatodea</taxon>
        <taxon>Timematodea</taxon>
        <taxon>Timematoidea</taxon>
        <taxon>Timematidae</taxon>
        <taxon>Timema</taxon>
    </lineage>
</organism>
<feature type="non-terminal residue" evidence="15">
    <location>
        <position position="421"/>
    </location>
</feature>
<feature type="compositionally biased region" description="Acidic residues" evidence="12">
    <location>
        <begin position="317"/>
        <end position="326"/>
    </location>
</feature>
<evidence type="ECO:0000256" key="9">
    <source>
        <dbReference type="ARBA" id="ARBA00023065"/>
    </source>
</evidence>
<keyword evidence="8 13" id="KW-1133">Transmembrane helix</keyword>
<feature type="transmembrane region" description="Helical" evidence="13">
    <location>
        <begin position="53"/>
        <end position="71"/>
    </location>
</feature>
<keyword evidence="2" id="KW-0813">Transport</keyword>
<evidence type="ECO:0000256" key="12">
    <source>
        <dbReference type="SAM" id="MobiDB-lite"/>
    </source>
</evidence>
<evidence type="ECO:0000256" key="10">
    <source>
        <dbReference type="ARBA" id="ARBA00023136"/>
    </source>
</evidence>
<feature type="compositionally biased region" description="Basic and acidic residues" evidence="12">
    <location>
        <begin position="10"/>
        <end position="22"/>
    </location>
</feature>
<evidence type="ECO:0000313" key="16">
    <source>
        <dbReference type="Proteomes" id="UP001153148"/>
    </source>
</evidence>
<evidence type="ECO:0000313" key="15">
    <source>
        <dbReference type="EMBL" id="CAG2055258.1"/>
    </source>
</evidence>
<feature type="domain" description="Ion transport" evidence="14">
    <location>
        <begin position="87"/>
        <end position="213"/>
    </location>
</feature>
<protein>
    <recommendedName>
        <fullName evidence="14">Ion transport domain-containing protein</fullName>
    </recommendedName>
</protein>
<dbReference type="PANTHER" id="PTHR45628:SF1">
    <property type="entry name" value="VOLTAGE-DEPENDENT CALCIUM CHANNEL TYPE D SUBUNIT ALPHA-1"/>
    <property type="match status" value="1"/>
</dbReference>
<evidence type="ECO:0000256" key="1">
    <source>
        <dbReference type="ARBA" id="ARBA00004141"/>
    </source>
</evidence>
<evidence type="ECO:0000256" key="2">
    <source>
        <dbReference type="ARBA" id="ARBA00022448"/>
    </source>
</evidence>
<gene>
    <name evidence="15" type="ORF">TPAB3V08_LOCUS2264</name>
</gene>
<evidence type="ECO:0000256" key="7">
    <source>
        <dbReference type="ARBA" id="ARBA00022882"/>
    </source>
</evidence>
<dbReference type="PANTHER" id="PTHR45628">
    <property type="entry name" value="VOLTAGE-DEPENDENT CALCIUM CHANNEL TYPE A SUBUNIT ALPHA-1"/>
    <property type="match status" value="1"/>
</dbReference>
<keyword evidence="5 13" id="KW-0812">Transmembrane</keyword>
<feature type="region of interest" description="Disordered" evidence="12">
    <location>
        <begin position="1"/>
        <end position="22"/>
    </location>
</feature>
<sequence>TAKVTSETESADRAEGEEGEIRQESWWRKKKKDFDRVNRRMRRACRKAVKSQAFYWLIILLVFFNTVVLATEHYGQPDWLDEFQVSKGYFVSLFNRFDCFVVIGSIGEIILTKTDVFPPLGVSVLRCVRLLRVFKVTKYWRSLSNLVASLLNSIQSIASLLLLLFLFIVIFALLGMQVFGGKFDFEDTSDKIRSNFDSFWQSLLTVFQSDTVAQSVACLSTELRAPDILLNVFLAIAVDNLADAESLTAIEKEEEEEAEKQHNSHSGSPAREDGETEGTGGGTDGDDGDLEQKTDENEISEKDEETASHTKVRLEIGDSEEYGYDEQTDNQDDYFEENEDGNEPKSARPRRLSEISIKNTIQPVPEGSSFFIFSNTNRFRVFCHWFCNHSYFGNLILASIMISSAMLAAEDPLNSTGGRND</sequence>
<feature type="compositionally biased region" description="Basic and acidic residues" evidence="12">
    <location>
        <begin position="290"/>
        <end position="316"/>
    </location>
</feature>
<dbReference type="InterPro" id="IPR005821">
    <property type="entry name" value="Ion_trans_dom"/>
</dbReference>
<dbReference type="Gene3D" id="1.10.287.70">
    <property type="match status" value="1"/>
</dbReference>
<keyword evidence="6" id="KW-0106">Calcium</keyword>
<keyword evidence="3" id="KW-0109">Calcium transport</keyword>
<feature type="region of interest" description="Disordered" evidence="12">
    <location>
        <begin position="331"/>
        <end position="350"/>
    </location>
</feature>
<dbReference type="InterPro" id="IPR027359">
    <property type="entry name" value="Volt_channel_dom_sf"/>
</dbReference>
<reference evidence="15" key="1">
    <citation type="submission" date="2021-03" db="EMBL/GenBank/DDBJ databases">
        <authorList>
            <person name="Tran Van P."/>
        </authorList>
    </citation>
    <scope>NUCLEOTIDE SEQUENCE</scope>
</reference>
<keyword evidence="4" id="KW-0107">Calcium channel</keyword>
<keyword evidence="7" id="KW-0851">Voltage-gated channel</keyword>
<evidence type="ECO:0000256" key="13">
    <source>
        <dbReference type="SAM" id="Phobius"/>
    </source>
</evidence>
<dbReference type="EMBL" id="CAJPIN010002269">
    <property type="protein sequence ID" value="CAG2055258.1"/>
    <property type="molecule type" value="Genomic_DNA"/>
</dbReference>
<feature type="transmembrane region" description="Helical" evidence="13">
    <location>
        <begin position="154"/>
        <end position="174"/>
    </location>
</feature>
<proteinExistence type="predicted"/>
<dbReference type="Proteomes" id="UP001153148">
    <property type="component" value="Unassembled WGS sequence"/>
</dbReference>
<keyword evidence="16" id="KW-1185">Reference proteome</keyword>
<keyword evidence="10 13" id="KW-0472">Membrane</keyword>
<feature type="region of interest" description="Disordered" evidence="12">
    <location>
        <begin position="252"/>
        <end position="326"/>
    </location>
</feature>
<feature type="non-terminal residue" evidence="15">
    <location>
        <position position="1"/>
    </location>
</feature>
<evidence type="ECO:0000256" key="5">
    <source>
        <dbReference type="ARBA" id="ARBA00022692"/>
    </source>
</evidence>
<feature type="compositionally biased region" description="Acidic residues" evidence="12">
    <location>
        <begin position="331"/>
        <end position="341"/>
    </location>
</feature>
<dbReference type="InterPro" id="IPR050599">
    <property type="entry name" value="VDCC_alpha-1_subunit"/>
</dbReference>
<evidence type="ECO:0000256" key="3">
    <source>
        <dbReference type="ARBA" id="ARBA00022568"/>
    </source>
</evidence>
<evidence type="ECO:0000256" key="4">
    <source>
        <dbReference type="ARBA" id="ARBA00022673"/>
    </source>
</evidence>
<keyword evidence="11" id="KW-0407">Ion channel</keyword>
<keyword evidence="9" id="KW-0406">Ion transport</keyword>
<dbReference type="SUPFAM" id="SSF81324">
    <property type="entry name" value="Voltage-gated potassium channels"/>
    <property type="match status" value="1"/>
</dbReference>
<comment type="subcellular location">
    <subcellularLocation>
        <location evidence="1">Membrane</location>
        <topology evidence="1">Multi-pass membrane protein</topology>
    </subcellularLocation>
</comment>
<name>A0ABN7NHA5_TIMPD</name>
<evidence type="ECO:0000259" key="14">
    <source>
        <dbReference type="Pfam" id="PF00520"/>
    </source>
</evidence>
<dbReference type="Pfam" id="PF00520">
    <property type="entry name" value="Ion_trans"/>
    <property type="match status" value="1"/>
</dbReference>
<evidence type="ECO:0000256" key="8">
    <source>
        <dbReference type="ARBA" id="ARBA00022989"/>
    </source>
</evidence>